<proteinExistence type="predicted"/>
<dbReference type="Proteomes" id="UP001231518">
    <property type="component" value="Chromosome 4"/>
</dbReference>
<name>A0AAD7YFY9_MYTSE</name>
<dbReference type="PANTHER" id="PTHR39953:SF1">
    <property type="entry name" value="RE54151P"/>
    <property type="match status" value="1"/>
</dbReference>
<sequence>MDPKTNLIITLKELEDCIEKGDEDKLKENIKRFNQDLKLNKQELDELYTSGNQRATQTALILAVCRSNQADILYFLLYETDILDHFPGTDFANEDVKTQRTEAFKFALERDAFPIVELLYDYWSGDLHWDGHDLSKLTTLGKMLEEAREVCEVANQQLMIDIHSLITFNTFQQAFYSSISQIQEPADMLLEVLRFYDEYSDIDKVRIPHVLEETERELRIDLEDKISDFMRMQAYIKYEVSSRDSYIDTAVGYVKVSRTGSECTVTAKIVPEHRISKKLYTVKCNIDEHNDVIIDSVCEDCAASAGQSESKYWHNIRQGRLTASKLYEAAHCKTDGTLVEQILGGYKVPETKSILRGRRVWFKYGKFSYTPDNSFYMYS</sequence>
<dbReference type="GO" id="GO:0004519">
    <property type="term" value="F:endonuclease activity"/>
    <property type="evidence" value="ECO:0007669"/>
    <property type="project" value="UniProtKB-KW"/>
</dbReference>
<keyword evidence="6" id="KW-1185">Reference proteome</keyword>
<dbReference type="PANTHER" id="PTHR39953">
    <property type="entry name" value="RE54151P"/>
    <property type="match status" value="1"/>
</dbReference>
<evidence type="ECO:0000256" key="4">
    <source>
        <dbReference type="ARBA" id="ARBA00022839"/>
    </source>
</evidence>
<evidence type="ECO:0000313" key="5">
    <source>
        <dbReference type="EMBL" id="KAJ8713708.1"/>
    </source>
</evidence>
<dbReference type="AlphaFoldDB" id="A0AAD7YFY9"/>
<evidence type="ECO:0000256" key="2">
    <source>
        <dbReference type="ARBA" id="ARBA00022759"/>
    </source>
</evidence>
<dbReference type="GO" id="GO:0004527">
    <property type="term" value="F:exonuclease activity"/>
    <property type="evidence" value="ECO:0007669"/>
    <property type="project" value="UniProtKB-KW"/>
</dbReference>
<gene>
    <name evidence="5" type="ORF">PYW07_014078</name>
</gene>
<accession>A0AAD7YFY9</accession>
<reference evidence="5" key="1">
    <citation type="submission" date="2023-03" db="EMBL/GenBank/DDBJ databases">
        <title>Chromosome-level genomes of two armyworms, Mythimna separata and Mythimna loreyi, provide insights into the biosynthesis and reception of sex pheromones.</title>
        <authorList>
            <person name="Zhao H."/>
        </authorList>
    </citation>
    <scope>NUCLEOTIDE SEQUENCE</scope>
    <source>
        <strain evidence="5">BeijingLab</strain>
        <tissue evidence="5">Pupa</tissue>
    </source>
</reference>
<keyword evidence="3" id="KW-0378">Hydrolase</keyword>
<protein>
    <submittedName>
        <fullName evidence="5">Uncharacterized protein</fullName>
    </submittedName>
</protein>
<comment type="caution">
    <text evidence="5">The sequence shown here is derived from an EMBL/GenBank/DDBJ whole genome shotgun (WGS) entry which is preliminary data.</text>
</comment>
<evidence type="ECO:0000256" key="3">
    <source>
        <dbReference type="ARBA" id="ARBA00022801"/>
    </source>
</evidence>
<organism evidence="5 6">
    <name type="scientific">Mythimna separata</name>
    <name type="common">Oriental armyworm</name>
    <name type="synonym">Pseudaletia separata</name>
    <dbReference type="NCBI Taxonomy" id="271217"/>
    <lineage>
        <taxon>Eukaryota</taxon>
        <taxon>Metazoa</taxon>
        <taxon>Ecdysozoa</taxon>
        <taxon>Arthropoda</taxon>
        <taxon>Hexapoda</taxon>
        <taxon>Insecta</taxon>
        <taxon>Pterygota</taxon>
        <taxon>Neoptera</taxon>
        <taxon>Endopterygota</taxon>
        <taxon>Lepidoptera</taxon>
        <taxon>Glossata</taxon>
        <taxon>Ditrysia</taxon>
        <taxon>Noctuoidea</taxon>
        <taxon>Noctuidae</taxon>
        <taxon>Noctuinae</taxon>
        <taxon>Hadenini</taxon>
        <taxon>Mythimna</taxon>
    </lineage>
</organism>
<keyword evidence="1" id="KW-0540">Nuclease</keyword>
<dbReference type="Pfam" id="PF01771">
    <property type="entry name" value="Viral_alk_exo"/>
    <property type="match status" value="1"/>
</dbReference>
<evidence type="ECO:0000256" key="1">
    <source>
        <dbReference type="ARBA" id="ARBA00022722"/>
    </source>
</evidence>
<keyword evidence="4" id="KW-0269">Exonuclease</keyword>
<dbReference type="InterPro" id="IPR034720">
    <property type="entry name" value="Viral_alk_exo"/>
</dbReference>
<keyword evidence="2" id="KW-0255">Endonuclease</keyword>
<evidence type="ECO:0000313" key="6">
    <source>
        <dbReference type="Proteomes" id="UP001231518"/>
    </source>
</evidence>
<dbReference type="EMBL" id="JARGEI010000020">
    <property type="protein sequence ID" value="KAJ8713708.1"/>
    <property type="molecule type" value="Genomic_DNA"/>
</dbReference>